<dbReference type="CDD" id="cd00121">
    <property type="entry name" value="MATH"/>
    <property type="match status" value="1"/>
</dbReference>
<dbReference type="Proteomes" id="UP000807504">
    <property type="component" value="Unassembled WGS sequence"/>
</dbReference>
<dbReference type="Gene3D" id="3.30.710.10">
    <property type="entry name" value="Potassium Channel Kv1.1, Chain A"/>
    <property type="match status" value="1"/>
</dbReference>
<dbReference type="Pfam" id="PF22486">
    <property type="entry name" value="MATH_2"/>
    <property type="match status" value="1"/>
</dbReference>
<dbReference type="PROSITE" id="PS50144">
    <property type="entry name" value="MATH"/>
    <property type="match status" value="1"/>
</dbReference>
<dbReference type="AlphaFoldDB" id="A0A8T0EP28"/>
<dbReference type="SUPFAM" id="SSF54695">
    <property type="entry name" value="POZ domain"/>
    <property type="match status" value="1"/>
</dbReference>
<sequence length="513" mass="59327">MNNKVIANNERKEHIITWFIENYSYCCQKNWGKLLSPRFTSEGLEGTVWNLMLLLKEDSEENGYNISLFLDRWKKDDGPEDFLLKFELSILASDESVLVSKQLEYTFRRGIGYGMPQFIKIDEVLLYQKAHFLINDTLCVRCKIWRGEGEVQSVTQFKAVTRIGIERMSFLHVVENFSTLKPHEKNTIQVISPSDNELVISSNIYFCDDSCCKGKIIVGITTSCSELSLTKCKLSLLDKFGKVIECSKADCRFNPTSADIQKLPLSLTRTVILNRKDKYLLDDKLSLLCQCTFTFDIELEKIEKTMHQIPLVAAHQINYEDTYNIKKKLSACPSVLDDLKEIYNNLFLTDIELKTETKSFPAHKFVLCARSSVSKAMLTVDMKEKSRNCIQMEDIENDTVQELLLFLYSDNLENLQWESAIKLYYVGDKYAIEKLKMLCSSFLIDNLSTSNATELLLLADSHNDLDLKTFVEDFILEHDQEVFGSDEWENLIEINPLLVIKTMHLKYKRKNEM</sequence>
<evidence type="ECO:0000313" key="3">
    <source>
        <dbReference type="EMBL" id="KAF8777218.1"/>
    </source>
</evidence>
<dbReference type="SMART" id="SM00225">
    <property type="entry name" value="BTB"/>
    <property type="match status" value="1"/>
</dbReference>
<dbReference type="Pfam" id="PF00651">
    <property type="entry name" value="BTB"/>
    <property type="match status" value="1"/>
</dbReference>
<evidence type="ECO:0000259" key="2">
    <source>
        <dbReference type="PROSITE" id="PS50144"/>
    </source>
</evidence>
<dbReference type="SUPFAM" id="SSF49599">
    <property type="entry name" value="TRAF domain-like"/>
    <property type="match status" value="1"/>
</dbReference>
<dbReference type="Gene3D" id="1.25.40.420">
    <property type="match status" value="1"/>
</dbReference>
<dbReference type="InterPro" id="IPR000210">
    <property type="entry name" value="BTB/POZ_dom"/>
</dbReference>
<dbReference type="Gene3D" id="2.60.210.10">
    <property type="entry name" value="Apoptosis, Tumor Necrosis Factor Receptor Associated Protein 2, Chain A"/>
    <property type="match status" value="1"/>
</dbReference>
<reference evidence="3" key="1">
    <citation type="journal article" date="2020" name="bioRxiv">
        <title>Chromosome-level reference genome of the European wasp spider Argiope bruennichi: a resource for studies on range expansion and evolutionary adaptation.</title>
        <authorList>
            <person name="Sheffer M.M."/>
            <person name="Hoppe A."/>
            <person name="Krehenwinkel H."/>
            <person name="Uhl G."/>
            <person name="Kuss A.W."/>
            <person name="Jensen L."/>
            <person name="Jensen C."/>
            <person name="Gillespie R.G."/>
            <person name="Hoff K.J."/>
            <person name="Prost S."/>
        </authorList>
    </citation>
    <scope>NUCLEOTIDE SEQUENCE</scope>
</reference>
<dbReference type="PANTHER" id="PTHR24413">
    <property type="entry name" value="SPECKLE-TYPE POZ PROTEIN"/>
    <property type="match status" value="1"/>
</dbReference>
<comment type="caution">
    <text evidence="3">The sequence shown here is derived from an EMBL/GenBank/DDBJ whole genome shotgun (WGS) entry which is preliminary data.</text>
</comment>
<reference evidence="3" key="2">
    <citation type="submission" date="2020-06" db="EMBL/GenBank/DDBJ databases">
        <authorList>
            <person name="Sheffer M."/>
        </authorList>
    </citation>
    <scope>NUCLEOTIDE SEQUENCE</scope>
</reference>
<keyword evidence="4" id="KW-1185">Reference proteome</keyword>
<proteinExistence type="predicted"/>
<accession>A0A8T0EP28</accession>
<dbReference type="PROSITE" id="PS50097">
    <property type="entry name" value="BTB"/>
    <property type="match status" value="1"/>
</dbReference>
<evidence type="ECO:0000313" key="4">
    <source>
        <dbReference type="Proteomes" id="UP000807504"/>
    </source>
</evidence>
<dbReference type="GO" id="GO:0030163">
    <property type="term" value="P:protein catabolic process"/>
    <property type="evidence" value="ECO:0007669"/>
    <property type="project" value="UniProtKB-ARBA"/>
</dbReference>
<gene>
    <name evidence="3" type="ORF">HNY73_014127</name>
</gene>
<dbReference type="EMBL" id="JABXBU010002072">
    <property type="protein sequence ID" value="KAF8777218.1"/>
    <property type="molecule type" value="Genomic_DNA"/>
</dbReference>
<dbReference type="InterPro" id="IPR002083">
    <property type="entry name" value="MATH/TRAF_dom"/>
</dbReference>
<organism evidence="3 4">
    <name type="scientific">Argiope bruennichi</name>
    <name type="common">Wasp spider</name>
    <name type="synonym">Aranea bruennichi</name>
    <dbReference type="NCBI Taxonomy" id="94029"/>
    <lineage>
        <taxon>Eukaryota</taxon>
        <taxon>Metazoa</taxon>
        <taxon>Ecdysozoa</taxon>
        <taxon>Arthropoda</taxon>
        <taxon>Chelicerata</taxon>
        <taxon>Arachnida</taxon>
        <taxon>Araneae</taxon>
        <taxon>Araneomorphae</taxon>
        <taxon>Entelegynae</taxon>
        <taxon>Araneoidea</taxon>
        <taxon>Araneidae</taxon>
        <taxon>Argiope</taxon>
    </lineage>
</organism>
<dbReference type="CDD" id="cd18186">
    <property type="entry name" value="BTB_POZ_ZBTB_KLHL-like"/>
    <property type="match status" value="1"/>
</dbReference>
<feature type="domain" description="BTB" evidence="1">
    <location>
        <begin position="349"/>
        <end position="416"/>
    </location>
</feature>
<feature type="domain" description="MATH" evidence="2">
    <location>
        <begin position="13"/>
        <end position="144"/>
    </location>
</feature>
<dbReference type="InterPro" id="IPR008974">
    <property type="entry name" value="TRAF-like"/>
</dbReference>
<protein>
    <submittedName>
        <fullName evidence="3">Speckle-type POZ protein like</fullName>
    </submittedName>
</protein>
<dbReference type="InterPro" id="IPR011333">
    <property type="entry name" value="SKP1/BTB/POZ_sf"/>
</dbReference>
<name>A0A8T0EP28_ARGBR</name>
<evidence type="ECO:0000259" key="1">
    <source>
        <dbReference type="PROSITE" id="PS50097"/>
    </source>
</evidence>